<organism evidence="14 15">
    <name type="scientific">Carboxydothermus ferrireducens DSM 11255</name>
    <dbReference type="NCBI Taxonomy" id="1119529"/>
    <lineage>
        <taxon>Bacteria</taxon>
        <taxon>Bacillati</taxon>
        <taxon>Bacillota</taxon>
        <taxon>Clostridia</taxon>
        <taxon>Thermoanaerobacterales</taxon>
        <taxon>Thermoanaerobacteraceae</taxon>
        <taxon>Carboxydothermus</taxon>
    </lineage>
</organism>
<dbReference type="EC" id="1.3.5.1" evidence="11"/>
<dbReference type="PROSITE" id="PS51379">
    <property type="entry name" value="4FE4S_FER_2"/>
    <property type="match status" value="1"/>
</dbReference>
<dbReference type="InterPro" id="IPR001041">
    <property type="entry name" value="2Fe-2S_ferredoxin-type"/>
</dbReference>
<keyword evidence="5 11" id="KW-0001">2Fe-2S</keyword>
<comment type="catalytic activity">
    <reaction evidence="11">
        <text>a menaquinone + succinate = a menaquinol + fumarate</text>
        <dbReference type="Rhea" id="RHEA:27834"/>
        <dbReference type="Rhea" id="RHEA-COMP:9537"/>
        <dbReference type="Rhea" id="RHEA-COMP:9539"/>
        <dbReference type="ChEBI" id="CHEBI:16374"/>
        <dbReference type="ChEBI" id="CHEBI:18151"/>
        <dbReference type="ChEBI" id="CHEBI:29806"/>
        <dbReference type="ChEBI" id="CHEBI:30031"/>
        <dbReference type="EC" id="1.3.5.1"/>
    </reaction>
</comment>
<keyword evidence="10 11" id="KW-0003">3Fe-4S</keyword>
<dbReference type="NCBIfam" id="NF004616">
    <property type="entry name" value="PRK05950.1"/>
    <property type="match status" value="1"/>
</dbReference>
<evidence type="ECO:0000256" key="2">
    <source>
        <dbReference type="ARBA" id="ARBA00009433"/>
    </source>
</evidence>
<evidence type="ECO:0000256" key="10">
    <source>
        <dbReference type="ARBA" id="ARBA00023291"/>
    </source>
</evidence>
<dbReference type="PANTHER" id="PTHR11921:SF29">
    <property type="entry name" value="SUCCINATE DEHYDROGENASE [UBIQUINONE] IRON-SULFUR SUBUNIT, MITOCHONDRIAL"/>
    <property type="match status" value="1"/>
</dbReference>
<dbReference type="Gene3D" id="3.10.20.30">
    <property type="match status" value="1"/>
</dbReference>
<evidence type="ECO:0000313" key="14">
    <source>
        <dbReference type="EMBL" id="NYE58137.1"/>
    </source>
</evidence>
<evidence type="ECO:0000256" key="1">
    <source>
        <dbReference type="ARBA" id="ARBA00005163"/>
    </source>
</evidence>
<feature type="domain" description="4Fe-4S ferredoxin-type" evidence="13">
    <location>
        <begin position="140"/>
        <end position="169"/>
    </location>
</feature>
<dbReference type="Pfam" id="PF13085">
    <property type="entry name" value="Fer2_3"/>
    <property type="match status" value="1"/>
</dbReference>
<comment type="cofactor">
    <cofactor evidence="11">
        <name>[4Fe-4S] cluster</name>
        <dbReference type="ChEBI" id="CHEBI:49883"/>
    </cofactor>
    <text evidence="11">Binds 1 [4Fe-4S] cluster.</text>
</comment>
<keyword evidence="7 14" id="KW-0560">Oxidoreductase</keyword>
<gene>
    <name evidence="14" type="ORF">HDG70_001888</name>
</gene>
<dbReference type="InterPro" id="IPR004489">
    <property type="entry name" value="Succ_DH/fum_Rdtase_Fe-S"/>
</dbReference>
<dbReference type="SUPFAM" id="SSF54292">
    <property type="entry name" value="2Fe-2S ferredoxin-like"/>
    <property type="match status" value="1"/>
</dbReference>
<dbReference type="InterPro" id="IPR017900">
    <property type="entry name" value="4Fe4S_Fe_S_CS"/>
</dbReference>
<dbReference type="Proteomes" id="UP000604066">
    <property type="component" value="Unassembled WGS sequence"/>
</dbReference>
<keyword evidence="6 11" id="KW-0479">Metal-binding</keyword>
<dbReference type="Pfam" id="PF13183">
    <property type="entry name" value="Fer4_8"/>
    <property type="match status" value="1"/>
</dbReference>
<dbReference type="NCBIfam" id="TIGR00384">
    <property type="entry name" value="dhsB"/>
    <property type="match status" value="1"/>
</dbReference>
<keyword evidence="8 11" id="KW-0408">Iron</keyword>
<dbReference type="PROSITE" id="PS00197">
    <property type="entry name" value="2FE2S_FER_1"/>
    <property type="match status" value="1"/>
</dbReference>
<dbReference type="InterPro" id="IPR036010">
    <property type="entry name" value="2Fe-2S_ferredoxin-like_sf"/>
</dbReference>
<dbReference type="InterPro" id="IPR009051">
    <property type="entry name" value="Helical_ferredxn"/>
</dbReference>
<dbReference type="EMBL" id="JACCBS010000003">
    <property type="protein sequence ID" value="NYE58137.1"/>
    <property type="molecule type" value="Genomic_DNA"/>
</dbReference>
<dbReference type="PROSITE" id="PS51085">
    <property type="entry name" value="2FE2S_FER_2"/>
    <property type="match status" value="1"/>
</dbReference>
<dbReference type="InterPro" id="IPR006058">
    <property type="entry name" value="2Fe2S_fd_BS"/>
</dbReference>
<reference evidence="14 15" key="1">
    <citation type="submission" date="2020-07" db="EMBL/GenBank/DDBJ databases">
        <title>Genomic Encyclopedia of Type Strains, Phase III (KMG-III): the genomes of soil and plant-associated and newly described type strains.</title>
        <authorList>
            <person name="Whitman W."/>
        </authorList>
    </citation>
    <scope>NUCLEOTIDE SEQUENCE [LARGE SCALE GENOMIC DNA]</scope>
    <source>
        <strain evidence="14 15">DSM 11255</strain>
    </source>
</reference>
<comment type="caution">
    <text evidence="14">The sequence shown here is derived from an EMBL/GenBank/DDBJ whole genome shotgun (WGS) entry which is preliminary data.</text>
</comment>
<dbReference type="InterPro" id="IPR050573">
    <property type="entry name" value="SDH/FRD_Iron-Sulfur"/>
</dbReference>
<dbReference type="RefSeq" id="WP_034542153.1">
    <property type="nucleotide sequence ID" value="NZ_JACCBS010000003.1"/>
</dbReference>
<dbReference type="InterPro" id="IPR017896">
    <property type="entry name" value="4Fe4S_Fe-S-bd"/>
</dbReference>
<evidence type="ECO:0000259" key="12">
    <source>
        <dbReference type="PROSITE" id="PS51085"/>
    </source>
</evidence>
<feature type="domain" description="2Fe-2S ferredoxin-type" evidence="12">
    <location>
        <begin position="1"/>
        <end position="91"/>
    </location>
</feature>
<keyword evidence="3 11" id="KW-0004">4Fe-4S</keyword>
<comment type="cofactor">
    <cofactor evidence="11">
        <name>[2Fe-2S] cluster</name>
        <dbReference type="ChEBI" id="CHEBI:190135"/>
    </cofactor>
    <text evidence="11">Binds 1 [2Fe-2S] cluster.</text>
</comment>
<evidence type="ECO:0000259" key="13">
    <source>
        <dbReference type="PROSITE" id="PS51379"/>
    </source>
</evidence>
<sequence length="263" mass="29599">MKVTFKIWRYDPAKDVKPYFQDYTFDVKEGMTVLDCLYYIKENIDATLAFRASCRMGICGSCAMYINKKPRLACETQALSLGTDVIEIDPLPNYKNIKDLVPDLTPLFEKHKNVKPYIIPENEQEFLNPTGEYSQTPAELEEYLQFAYCIKCGACLAACPTVGTTPDFPGPQALAQAYRYNADNRDFGEKERKVQVDNPKGLWRCHMAGACAEACPKGVDPALAIQLFKRSFFFTGRKPKARLIPLNKEKPAQGGIKAPEPTV</sequence>
<keyword evidence="9 11" id="KW-0411">Iron-sulfur</keyword>
<dbReference type="InterPro" id="IPR012675">
    <property type="entry name" value="Beta-grasp_dom_sf"/>
</dbReference>
<comment type="cofactor">
    <cofactor evidence="11">
        <name>[3Fe-4S] cluster</name>
        <dbReference type="ChEBI" id="CHEBI:21137"/>
    </cofactor>
    <text evidence="11">Binds 1 [3Fe-4S] cluster.</text>
</comment>
<evidence type="ECO:0000256" key="3">
    <source>
        <dbReference type="ARBA" id="ARBA00022485"/>
    </source>
</evidence>
<comment type="similarity">
    <text evidence="2 11">Belongs to the succinate dehydrogenase/fumarate reductase iron-sulfur protein family.</text>
</comment>
<evidence type="ECO:0000256" key="9">
    <source>
        <dbReference type="ARBA" id="ARBA00023014"/>
    </source>
</evidence>
<dbReference type="Gene3D" id="1.10.1060.10">
    <property type="entry name" value="Alpha-helical ferredoxin"/>
    <property type="match status" value="1"/>
</dbReference>
<evidence type="ECO:0000256" key="6">
    <source>
        <dbReference type="ARBA" id="ARBA00022723"/>
    </source>
</evidence>
<keyword evidence="4" id="KW-0816">Tricarboxylic acid cycle</keyword>
<evidence type="ECO:0000313" key="15">
    <source>
        <dbReference type="Proteomes" id="UP000604066"/>
    </source>
</evidence>
<protein>
    <recommendedName>
        <fullName evidence="11">Fumarate reductase iron-sulfur subunit</fullName>
        <ecNumber evidence="11">1.3.5.1</ecNumber>
    </recommendedName>
</protein>
<dbReference type="SUPFAM" id="SSF46548">
    <property type="entry name" value="alpha-helical ferredoxin"/>
    <property type="match status" value="1"/>
</dbReference>
<evidence type="ECO:0000256" key="5">
    <source>
        <dbReference type="ARBA" id="ARBA00022714"/>
    </source>
</evidence>
<name>A0ABX2RE16_9THEO</name>
<accession>A0ABX2RE16</accession>
<dbReference type="PROSITE" id="PS00198">
    <property type="entry name" value="4FE4S_FER_1"/>
    <property type="match status" value="1"/>
</dbReference>
<evidence type="ECO:0000256" key="8">
    <source>
        <dbReference type="ARBA" id="ARBA00023004"/>
    </source>
</evidence>
<proteinExistence type="inferred from homology"/>
<evidence type="ECO:0000256" key="11">
    <source>
        <dbReference type="RuleBase" id="RU361237"/>
    </source>
</evidence>
<evidence type="ECO:0000256" key="4">
    <source>
        <dbReference type="ARBA" id="ARBA00022532"/>
    </source>
</evidence>
<dbReference type="InterPro" id="IPR025192">
    <property type="entry name" value="Succ_DH/fum_Rdtase_N"/>
</dbReference>
<comment type="pathway">
    <text evidence="1">Carbohydrate metabolism; tricarboxylic acid cycle.</text>
</comment>
<dbReference type="GO" id="GO:0008177">
    <property type="term" value="F:succinate dehydrogenase (quinone) activity"/>
    <property type="evidence" value="ECO:0007669"/>
    <property type="project" value="UniProtKB-EC"/>
</dbReference>
<dbReference type="CDD" id="cd00207">
    <property type="entry name" value="fer2"/>
    <property type="match status" value="1"/>
</dbReference>
<evidence type="ECO:0000256" key="7">
    <source>
        <dbReference type="ARBA" id="ARBA00023002"/>
    </source>
</evidence>
<dbReference type="PANTHER" id="PTHR11921">
    <property type="entry name" value="SUCCINATE DEHYDROGENASE IRON-SULFUR PROTEIN"/>
    <property type="match status" value="1"/>
</dbReference>
<keyword evidence="15" id="KW-1185">Reference proteome</keyword>